<dbReference type="SUPFAM" id="SSF50494">
    <property type="entry name" value="Trypsin-like serine proteases"/>
    <property type="match status" value="1"/>
</dbReference>
<evidence type="ECO:0000256" key="5">
    <source>
        <dbReference type="SAM" id="SignalP"/>
    </source>
</evidence>
<feature type="domain" description="Peptidase S1" evidence="6">
    <location>
        <begin position="30"/>
        <end position="111"/>
    </location>
</feature>
<evidence type="ECO:0000256" key="4">
    <source>
        <dbReference type="ARBA" id="ARBA00023157"/>
    </source>
</evidence>
<protein>
    <submittedName>
        <fullName evidence="7">Trypsin-3</fullName>
    </submittedName>
</protein>
<dbReference type="Pfam" id="PF00089">
    <property type="entry name" value="Trypsin"/>
    <property type="match status" value="1"/>
</dbReference>
<dbReference type="InterPro" id="IPR043504">
    <property type="entry name" value="Peptidase_S1_PA_chymotrypsin"/>
</dbReference>
<dbReference type="PROSITE" id="PS50240">
    <property type="entry name" value="TRYPSIN_DOM"/>
    <property type="match status" value="1"/>
</dbReference>
<accession>A0A226DH86</accession>
<keyword evidence="2" id="KW-0378">Hydrolase</keyword>
<proteinExistence type="predicted"/>
<keyword evidence="1" id="KW-0645">Protease</keyword>
<keyword evidence="4" id="KW-1015">Disulfide bond</keyword>
<reference evidence="7 8" key="1">
    <citation type="submission" date="2015-12" db="EMBL/GenBank/DDBJ databases">
        <title>The genome of Folsomia candida.</title>
        <authorList>
            <person name="Faddeeva A."/>
            <person name="Derks M.F."/>
            <person name="Anvar Y."/>
            <person name="Smit S."/>
            <person name="Van Straalen N."/>
            <person name="Roelofs D."/>
        </authorList>
    </citation>
    <scope>NUCLEOTIDE SEQUENCE [LARGE SCALE GENOMIC DNA]</scope>
    <source>
        <strain evidence="7 8">VU population</strain>
        <tissue evidence="7">Whole body</tissue>
    </source>
</reference>
<dbReference type="Gene3D" id="2.40.10.10">
    <property type="entry name" value="Trypsin-like serine proteases"/>
    <property type="match status" value="1"/>
</dbReference>
<dbReference type="InterPro" id="IPR050430">
    <property type="entry name" value="Peptidase_S1"/>
</dbReference>
<evidence type="ECO:0000313" key="8">
    <source>
        <dbReference type="Proteomes" id="UP000198287"/>
    </source>
</evidence>
<dbReference type="GO" id="GO:0006508">
    <property type="term" value="P:proteolysis"/>
    <property type="evidence" value="ECO:0007669"/>
    <property type="project" value="UniProtKB-KW"/>
</dbReference>
<evidence type="ECO:0000313" key="7">
    <source>
        <dbReference type="EMBL" id="OXA44915.1"/>
    </source>
</evidence>
<dbReference type="GO" id="GO:0004252">
    <property type="term" value="F:serine-type endopeptidase activity"/>
    <property type="evidence" value="ECO:0007669"/>
    <property type="project" value="InterPro"/>
</dbReference>
<name>A0A226DH86_FOLCA</name>
<dbReference type="AlphaFoldDB" id="A0A226DH86"/>
<evidence type="ECO:0000256" key="3">
    <source>
        <dbReference type="ARBA" id="ARBA00022825"/>
    </source>
</evidence>
<evidence type="ECO:0000259" key="6">
    <source>
        <dbReference type="PROSITE" id="PS50240"/>
    </source>
</evidence>
<sequence length="111" mass="12234">MKLALNFVILLVVSAHADPNPTPRRNSGRIVGGIEADRNEFKFLVDISVGDFHFCGGSLISPEWVLTSALCGQSGDYYVTAGDHNIEINEGPEQNRQVIDVIIHPRYNVQV</sequence>
<evidence type="ECO:0000256" key="1">
    <source>
        <dbReference type="ARBA" id="ARBA00022670"/>
    </source>
</evidence>
<keyword evidence="3" id="KW-0720">Serine protease</keyword>
<feature type="signal peptide" evidence="5">
    <location>
        <begin position="1"/>
        <end position="17"/>
    </location>
</feature>
<comment type="caution">
    <text evidence="7">The sequence shown here is derived from an EMBL/GenBank/DDBJ whole genome shotgun (WGS) entry which is preliminary data.</text>
</comment>
<keyword evidence="5" id="KW-0732">Signal</keyword>
<gene>
    <name evidence="7" type="ORF">Fcan01_20016</name>
</gene>
<dbReference type="EMBL" id="LNIX01000018">
    <property type="protein sequence ID" value="OXA44915.1"/>
    <property type="molecule type" value="Genomic_DNA"/>
</dbReference>
<dbReference type="OrthoDB" id="10059102at2759"/>
<dbReference type="STRING" id="158441.A0A226DH86"/>
<dbReference type="PANTHER" id="PTHR24276">
    <property type="entry name" value="POLYSERASE-RELATED"/>
    <property type="match status" value="1"/>
</dbReference>
<evidence type="ECO:0000256" key="2">
    <source>
        <dbReference type="ARBA" id="ARBA00022801"/>
    </source>
</evidence>
<dbReference type="InterPro" id="IPR001254">
    <property type="entry name" value="Trypsin_dom"/>
</dbReference>
<feature type="chain" id="PRO_5012736810" evidence="5">
    <location>
        <begin position="18"/>
        <end position="111"/>
    </location>
</feature>
<dbReference type="Proteomes" id="UP000198287">
    <property type="component" value="Unassembled WGS sequence"/>
</dbReference>
<dbReference type="InterPro" id="IPR009003">
    <property type="entry name" value="Peptidase_S1_PA"/>
</dbReference>
<keyword evidence="8" id="KW-1185">Reference proteome</keyword>
<organism evidence="7 8">
    <name type="scientific">Folsomia candida</name>
    <name type="common">Springtail</name>
    <dbReference type="NCBI Taxonomy" id="158441"/>
    <lineage>
        <taxon>Eukaryota</taxon>
        <taxon>Metazoa</taxon>
        <taxon>Ecdysozoa</taxon>
        <taxon>Arthropoda</taxon>
        <taxon>Hexapoda</taxon>
        <taxon>Collembola</taxon>
        <taxon>Entomobryomorpha</taxon>
        <taxon>Isotomoidea</taxon>
        <taxon>Isotomidae</taxon>
        <taxon>Proisotominae</taxon>
        <taxon>Folsomia</taxon>
    </lineage>
</organism>
<dbReference type="PANTHER" id="PTHR24276:SF91">
    <property type="entry name" value="AT26814P-RELATED"/>
    <property type="match status" value="1"/>
</dbReference>
<dbReference type="OMA" id="HFMARIV"/>